<accession>A0ABW5GTV3</accession>
<dbReference type="Pfam" id="PF00578">
    <property type="entry name" value="AhpC-TSA"/>
    <property type="match status" value="1"/>
</dbReference>
<dbReference type="InterPro" id="IPR036249">
    <property type="entry name" value="Thioredoxin-like_sf"/>
</dbReference>
<keyword evidence="14" id="KW-1185">Reference proteome</keyword>
<reference evidence="14" key="1">
    <citation type="journal article" date="2019" name="Int. J. Syst. Evol. Microbiol.">
        <title>The Global Catalogue of Microorganisms (GCM) 10K type strain sequencing project: providing services to taxonomists for standard genome sequencing and annotation.</title>
        <authorList>
            <consortium name="The Broad Institute Genomics Platform"/>
            <consortium name="The Broad Institute Genome Sequencing Center for Infectious Disease"/>
            <person name="Wu L."/>
            <person name="Ma J."/>
        </authorList>
    </citation>
    <scope>NUCLEOTIDE SEQUENCE [LARGE SCALE GENOMIC DNA]</scope>
    <source>
        <strain evidence="14">CGMCC 4.7643</strain>
    </source>
</reference>
<dbReference type="Proteomes" id="UP001597419">
    <property type="component" value="Unassembled WGS sequence"/>
</dbReference>
<dbReference type="CDD" id="cd02970">
    <property type="entry name" value="PRX_like2"/>
    <property type="match status" value="1"/>
</dbReference>
<evidence type="ECO:0000313" key="13">
    <source>
        <dbReference type="EMBL" id="MFD2464045.1"/>
    </source>
</evidence>
<dbReference type="EMBL" id="JBHUKU010000023">
    <property type="protein sequence ID" value="MFD2464045.1"/>
    <property type="molecule type" value="Genomic_DNA"/>
</dbReference>
<evidence type="ECO:0000256" key="2">
    <source>
        <dbReference type="ARBA" id="ARBA00013017"/>
    </source>
</evidence>
<organism evidence="13 14">
    <name type="scientific">Amycolatopsis samaneae</name>
    <dbReference type="NCBI Taxonomy" id="664691"/>
    <lineage>
        <taxon>Bacteria</taxon>
        <taxon>Bacillati</taxon>
        <taxon>Actinomycetota</taxon>
        <taxon>Actinomycetes</taxon>
        <taxon>Pseudonocardiales</taxon>
        <taxon>Pseudonocardiaceae</taxon>
        <taxon>Amycolatopsis</taxon>
    </lineage>
</organism>
<comment type="similarity">
    <text evidence="9">Belongs to the peroxiredoxin family. BCP/PrxQ subfamily.</text>
</comment>
<evidence type="ECO:0000256" key="11">
    <source>
        <dbReference type="ARBA" id="ARBA00049091"/>
    </source>
</evidence>
<evidence type="ECO:0000256" key="10">
    <source>
        <dbReference type="ARBA" id="ARBA00041373"/>
    </source>
</evidence>
<protein>
    <recommendedName>
        <fullName evidence="2">thioredoxin-dependent peroxiredoxin</fullName>
        <ecNumber evidence="2">1.11.1.24</ecNumber>
    </recommendedName>
    <alternativeName>
        <fullName evidence="10">Bacterioferritin comigratory protein</fullName>
    </alternativeName>
    <alternativeName>
        <fullName evidence="8">Thioredoxin peroxidase</fullName>
    </alternativeName>
</protein>
<dbReference type="InterPro" id="IPR000866">
    <property type="entry name" value="AhpC/TSA"/>
</dbReference>
<comment type="catalytic activity">
    <reaction evidence="11">
        <text>a hydroperoxide + [thioredoxin]-dithiol = an alcohol + [thioredoxin]-disulfide + H2O</text>
        <dbReference type="Rhea" id="RHEA:62620"/>
        <dbReference type="Rhea" id="RHEA-COMP:10698"/>
        <dbReference type="Rhea" id="RHEA-COMP:10700"/>
        <dbReference type="ChEBI" id="CHEBI:15377"/>
        <dbReference type="ChEBI" id="CHEBI:29950"/>
        <dbReference type="ChEBI" id="CHEBI:30879"/>
        <dbReference type="ChEBI" id="CHEBI:35924"/>
        <dbReference type="ChEBI" id="CHEBI:50058"/>
        <dbReference type="EC" id="1.11.1.24"/>
    </reaction>
</comment>
<evidence type="ECO:0000259" key="12">
    <source>
        <dbReference type="PROSITE" id="PS51352"/>
    </source>
</evidence>
<dbReference type="RefSeq" id="WP_345396027.1">
    <property type="nucleotide sequence ID" value="NZ_BAABHG010000007.1"/>
</dbReference>
<feature type="domain" description="Thioredoxin" evidence="12">
    <location>
        <begin position="44"/>
        <end position="217"/>
    </location>
</feature>
<comment type="caution">
    <text evidence="13">The sequence shown here is derived from an EMBL/GenBank/DDBJ whole genome shotgun (WGS) entry which is preliminary data.</text>
</comment>
<keyword evidence="4" id="KW-0049">Antioxidant</keyword>
<dbReference type="InterPro" id="IPR013766">
    <property type="entry name" value="Thioredoxin_domain"/>
</dbReference>
<dbReference type="EC" id="1.11.1.24" evidence="2"/>
<dbReference type="PANTHER" id="PTHR42801">
    <property type="entry name" value="THIOREDOXIN-DEPENDENT PEROXIDE REDUCTASE"/>
    <property type="match status" value="1"/>
</dbReference>
<keyword evidence="7" id="KW-0676">Redox-active center</keyword>
<evidence type="ECO:0000256" key="9">
    <source>
        <dbReference type="ARBA" id="ARBA00038489"/>
    </source>
</evidence>
<keyword evidence="6" id="KW-1015">Disulfide bond</keyword>
<keyword evidence="3" id="KW-0575">Peroxidase</keyword>
<keyword evidence="5" id="KW-0560">Oxidoreductase</keyword>
<evidence type="ECO:0000313" key="14">
    <source>
        <dbReference type="Proteomes" id="UP001597419"/>
    </source>
</evidence>
<evidence type="ECO:0000256" key="3">
    <source>
        <dbReference type="ARBA" id="ARBA00022559"/>
    </source>
</evidence>
<dbReference type="SUPFAM" id="SSF52833">
    <property type="entry name" value="Thioredoxin-like"/>
    <property type="match status" value="1"/>
</dbReference>
<comment type="function">
    <text evidence="1">Thiol-specific peroxidase that catalyzes the reduction of hydrogen peroxide and organic hydroperoxides to water and alcohols, respectively. Plays a role in cell protection against oxidative stress by detoxifying peroxides and as sensor of hydrogen peroxide-mediated signaling events.</text>
</comment>
<evidence type="ECO:0000256" key="5">
    <source>
        <dbReference type="ARBA" id="ARBA00023002"/>
    </source>
</evidence>
<dbReference type="PANTHER" id="PTHR42801:SF7">
    <property type="entry name" value="SLL1159 PROTEIN"/>
    <property type="match status" value="1"/>
</dbReference>
<dbReference type="PROSITE" id="PS51352">
    <property type="entry name" value="THIOREDOXIN_2"/>
    <property type="match status" value="1"/>
</dbReference>
<gene>
    <name evidence="13" type="ORF">ACFSYJ_35885</name>
</gene>
<evidence type="ECO:0000256" key="8">
    <source>
        <dbReference type="ARBA" id="ARBA00032824"/>
    </source>
</evidence>
<dbReference type="Gene3D" id="3.40.30.10">
    <property type="entry name" value="Glutaredoxin"/>
    <property type="match status" value="1"/>
</dbReference>
<name>A0ABW5GTV3_9PSEU</name>
<evidence type="ECO:0000256" key="1">
    <source>
        <dbReference type="ARBA" id="ARBA00003330"/>
    </source>
</evidence>
<evidence type="ECO:0000256" key="6">
    <source>
        <dbReference type="ARBA" id="ARBA00023157"/>
    </source>
</evidence>
<proteinExistence type="inferred from homology"/>
<evidence type="ECO:0000256" key="7">
    <source>
        <dbReference type="ARBA" id="ARBA00023284"/>
    </source>
</evidence>
<dbReference type="InterPro" id="IPR050924">
    <property type="entry name" value="Peroxiredoxin_BCP/PrxQ"/>
</dbReference>
<sequence>MGNELNRELAAIREHVREAVPAEVAGPLVADVERKKDVDPAKFAKVGDVLPDFALPGARGERVSLADLTAEGPAVLVFYRGGWCPYCNLTLRTYQQEVLPGLAASGARLAAISPELPDGSLSTVESNELAFDVLSDVGNVVARSLGITFRPESDVQGAMATLVGDIGARNGTGDWELPHPAVLVAGRDRVIRFVDVHPDYTTRTTPEQILAAVADAR</sequence>
<evidence type="ECO:0000256" key="4">
    <source>
        <dbReference type="ARBA" id="ARBA00022862"/>
    </source>
</evidence>